<evidence type="ECO:0000313" key="1">
    <source>
        <dbReference type="EMBL" id="TFA98111.1"/>
    </source>
</evidence>
<name>A0ABY2GS30_9HYPO</name>
<accession>A0ABY2GS30</accession>
<proteinExistence type="predicted"/>
<organism evidence="1 2">
    <name type="scientific">Trichoderma ghanense</name>
    <dbReference type="NCBI Taxonomy" id="65468"/>
    <lineage>
        <taxon>Eukaryota</taxon>
        <taxon>Fungi</taxon>
        <taxon>Dikarya</taxon>
        <taxon>Ascomycota</taxon>
        <taxon>Pezizomycotina</taxon>
        <taxon>Sordariomycetes</taxon>
        <taxon>Hypocreomycetidae</taxon>
        <taxon>Hypocreales</taxon>
        <taxon>Hypocreaceae</taxon>
        <taxon>Trichoderma</taxon>
    </lineage>
</organism>
<keyword evidence="2" id="KW-1185">Reference proteome</keyword>
<dbReference type="Proteomes" id="UP001642720">
    <property type="component" value="Unassembled WGS sequence"/>
</dbReference>
<reference evidence="1 2" key="1">
    <citation type="submission" date="2018-01" db="EMBL/GenBank/DDBJ databases">
        <title>Genome characterization of the sugarcane-associated fungus Trichoderma ghanense CCMA-1212 and their application in lignocelulose bioconversion.</title>
        <authorList>
            <person name="Steindorff A.S."/>
            <person name="Mendes T.D."/>
            <person name="Vilela E.S.D."/>
            <person name="Rodrigues D.S."/>
            <person name="Formighieri E.F."/>
            <person name="Melo I.S."/>
            <person name="Favaro L.C.L."/>
        </authorList>
    </citation>
    <scope>NUCLEOTIDE SEQUENCE [LARGE SCALE GENOMIC DNA]</scope>
    <source>
        <strain evidence="1 2">CCMA-1212</strain>
    </source>
</reference>
<sequence>MCCRHYGYYWAGLGGGGEAIDGLVNVSLQWLLLFLFSLVGAKGDGDGRFVGS</sequence>
<comment type="caution">
    <text evidence="1">The sequence shown here is derived from an EMBL/GenBank/DDBJ whole genome shotgun (WGS) entry which is preliminary data.</text>
</comment>
<dbReference type="GeneID" id="300581670"/>
<evidence type="ECO:0000313" key="2">
    <source>
        <dbReference type="Proteomes" id="UP001642720"/>
    </source>
</evidence>
<gene>
    <name evidence="1" type="ORF">CCMA1212_010167</name>
</gene>
<evidence type="ECO:0008006" key="3">
    <source>
        <dbReference type="Google" id="ProtNLM"/>
    </source>
</evidence>
<dbReference type="EMBL" id="PPTA01000023">
    <property type="protein sequence ID" value="TFA98111.1"/>
    <property type="molecule type" value="Genomic_DNA"/>
</dbReference>
<dbReference type="RefSeq" id="XP_073554313.1">
    <property type="nucleotide sequence ID" value="XM_073707220.1"/>
</dbReference>
<protein>
    <recommendedName>
        <fullName evidence="3">SSCRP protein</fullName>
    </recommendedName>
</protein>